<name>A0A453LHJ9_AEGTS</name>
<dbReference type="PANTHER" id="PTHR46151:SF1">
    <property type="entry name" value="OS09G0542600 PROTEIN"/>
    <property type="match status" value="1"/>
</dbReference>
<organism evidence="7 8">
    <name type="scientific">Aegilops tauschii subsp. strangulata</name>
    <name type="common">Goatgrass</name>
    <dbReference type="NCBI Taxonomy" id="200361"/>
    <lineage>
        <taxon>Eukaryota</taxon>
        <taxon>Viridiplantae</taxon>
        <taxon>Streptophyta</taxon>
        <taxon>Embryophyta</taxon>
        <taxon>Tracheophyta</taxon>
        <taxon>Spermatophyta</taxon>
        <taxon>Magnoliopsida</taxon>
        <taxon>Liliopsida</taxon>
        <taxon>Poales</taxon>
        <taxon>Poaceae</taxon>
        <taxon>BOP clade</taxon>
        <taxon>Pooideae</taxon>
        <taxon>Triticodae</taxon>
        <taxon>Triticeae</taxon>
        <taxon>Triticinae</taxon>
        <taxon>Aegilops</taxon>
    </lineage>
</organism>
<evidence type="ECO:0000256" key="6">
    <source>
        <dbReference type="SAM" id="Phobius"/>
    </source>
</evidence>
<dbReference type="AlphaFoldDB" id="A0A453LHJ9"/>
<sequence>MLDVATRAAGGLARSLVVAAFGAAGTVIGGMLGLLWGFVNEDGLLQGVVVGAVTGALVSVELADSLLRIWTCGDCSMDERIKRTRLVLRSVAAGRLLRGSVFPAISGALDSQIEALQQHHSSRGDLFEPSSGPVTAARRAAVESLPATVLTKETAGAGQHTTCPICLHVSATASFSSELVIV</sequence>
<dbReference type="GO" id="GO:0016020">
    <property type="term" value="C:membrane"/>
    <property type="evidence" value="ECO:0007669"/>
    <property type="project" value="UniProtKB-SubCell"/>
</dbReference>
<dbReference type="EnsemblPlants" id="AET5Gv20770300.4">
    <property type="protein sequence ID" value="AET5Gv20770300.4"/>
    <property type="gene ID" value="AET5Gv20770300"/>
</dbReference>
<keyword evidence="3" id="KW-0863">Zinc-finger</keyword>
<keyword evidence="6" id="KW-1133">Transmembrane helix</keyword>
<evidence type="ECO:0000256" key="1">
    <source>
        <dbReference type="ARBA" id="ARBA00004370"/>
    </source>
</evidence>
<protein>
    <recommendedName>
        <fullName evidence="9">NEP1-interacting protein 1</fullName>
    </recommendedName>
</protein>
<dbReference type="GO" id="GO:0008270">
    <property type="term" value="F:zinc ion binding"/>
    <property type="evidence" value="ECO:0007669"/>
    <property type="project" value="UniProtKB-KW"/>
</dbReference>
<keyword evidence="8" id="KW-1185">Reference proteome</keyword>
<accession>A0A453LHJ9</accession>
<evidence type="ECO:0000256" key="4">
    <source>
        <dbReference type="ARBA" id="ARBA00022833"/>
    </source>
</evidence>
<comment type="subcellular location">
    <subcellularLocation>
        <location evidence="1">Membrane</location>
    </subcellularLocation>
</comment>
<keyword evidence="4" id="KW-0862">Zinc</keyword>
<evidence type="ECO:0000256" key="3">
    <source>
        <dbReference type="ARBA" id="ARBA00022771"/>
    </source>
</evidence>
<reference evidence="8" key="2">
    <citation type="journal article" date="2017" name="Nat. Plants">
        <title>The Aegilops tauschii genome reveals multiple impacts of transposons.</title>
        <authorList>
            <person name="Zhao G."/>
            <person name="Zou C."/>
            <person name="Li K."/>
            <person name="Wang K."/>
            <person name="Li T."/>
            <person name="Gao L."/>
            <person name="Zhang X."/>
            <person name="Wang H."/>
            <person name="Yang Z."/>
            <person name="Liu X."/>
            <person name="Jiang W."/>
            <person name="Mao L."/>
            <person name="Kong X."/>
            <person name="Jiao Y."/>
            <person name="Jia J."/>
        </authorList>
    </citation>
    <scope>NUCLEOTIDE SEQUENCE [LARGE SCALE GENOMIC DNA]</scope>
    <source>
        <strain evidence="8">cv. AL8/78</strain>
    </source>
</reference>
<evidence type="ECO:0008006" key="9">
    <source>
        <dbReference type="Google" id="ProtNLM"/>
    </source>
</evidence>
<evidence type="ECO:0000313" key="7">
    <source>
        <dbReference type="EnsemblPlants" id="AET5Gv20770300.4"/>
    </source>
</evidence>
<evidence type="ECO:0000313" key="8">
    <source>
        <dbReference type="Proteomes" id="UP000015105"/>
    </source>
</evidence>
<feature type="transmembrane region" description="Helical" evidence="6">
    <location>
        <begin position="12"/>
        <end position="38"/>
    </location>
</feature>
<reference evidence="7" key="4">
    <citation type="submission" date="2019-03" db="UniProtKB">
        <authorList>
            <consortium name="EnsemblPlants"/>
        </authorList>
    </citation>
    <scope>IDENTIFICATION</scope>
</reference>
<reference evidence="7" key="3">
    <citation type="journal article" date="2017" name="Nature">
        <title>Genome sequence of the progenitor of the wheat D genome Aegilops tauschii.</title>
        <authorList>
            <person name="Luo M.C."/>
            <person name="Gu Y.Q."/>
            <person name="Puiu D."/>
            <person name="Wang H."/>
            <person name="Twardziok S.O."/>
            <person name="Deal K.R."/>
            <person name="Huo N."/>
            <person name="Zhu T."/>
            <person name="Wang L."/>
            <person name="Wang Y."/>
            <person name="McGuire P.E."/>
            <person name="Liu S."/>
            <person name="Long H."/>
            <person name="Ramasamy R.K."/>
            <person name="Rodriguez J.C."/>
            <person name="Van S.L."/>
            <person name="Yuan L."/>
            <person name="Wang Z."/>
            <person name="Xia Z."/>
            <person name="Xiao L."/>
            <person name="Anderson O.D."/>
            <person name="Ouyang S."/>
            <person name="Liang Y."/>
            <person name="Zimin A.V."/>
            <person name="Pertea G."/>
            <person name="Qi P."/>
            <person name="Bennetzen J.L."/>
            <person name="Dai X."/>
            <person name="Dawson M.W."/>
            <person name="Muller H.G."/>
            <person name="Kugler K."/>
            <person name="Rivarola-Duarte L."/>
            <person name="Spannagl M."/>
            <person name="Mayer K.F.X."/>
            <person name="Lu F.H."/>
            <person name="Bevan M.W."/>
            <person name="Leroy P."/>
            <person name="Li P."/>
            <person name="You F.M."/>
            <person name="Sun Q."/>
            <person name="Liu Z."/>
            <person name="Lyons E."/>
            <person name="Wicker T."/>
            <person name="Salzberg S.L."/>
            <person name="Devos K.M."/>
            <person name="Dvorak J."/>
        </authorList>
    </citation>
    <scope>NUCLEOTIDE SEQUENCE [LARGE SCALE GENOMIC DNA]</scope>
    <source>
        <strain evidence="7">cv. AL8/78</strain>
    </source>
</reference>
<feature type="transmembrane region" description="Helical" evidence="6">
    <location>
        <begin position="44"/>
        <end position="63"/>
    </location>
</feature>
<keyword evidence="6" id="KW-0812">Transmembrane</keyword>
<dbReference type="Proteomes" id="UP000015105">
    <property type="component" value="Chromosome 5D"/>
</dbReference>
<reference evidence="7" key="5">
    <citation type="journal article" date="2021" name="G3 (Bethesda)">
        <title>Aegilops tauschii genome assembly Aet v5.0 features greater sequence contiguity and improved annotation.</title>
        <authorList>
            <person name="Wang L."/>
            <person name="Zhu T."/>
            <person name="Rodriguez J.C."/>
            <person name="Deal K.R."/>
            <person name="Dubcovsky J."/>
            <person name="McGuire P.E."/>
            <person name="Lux T."/>
            <person name="Spannagl M."/>
            <person name="Mayer K.F.X."/>
            <person name="Baldrich P."/>
            <person name="Meyers B.C."/>
            <person name="Huo N."/>
            <person name="Gu Y.Q."/>
            <person name="Zhou H."/>
            <person name="Devos K.M."/>
            <person name="Bennetzen J.L."/>
            <person name="Unver T."/>
            <person name="Budak H."/>
            <person name="Gulick P.J."/>
            <person name="Galiba G."/>
            <person name="Kalapos B."/>
            <person name="Nelson D.R."/>
            <person name="Li P."/>
            <person name="You F.M."/>
            <person name="Luo M.C."/>
            <person name="Dvorak J."/>
        </authorList>
    </citation>
    <scope>NUCLEOTIDE SEQUENCE [LARGE SCALE GENOMIC DNA]</scope>
    <source>
        <strain evidence="7">cv. AL8/78</strain>
    </source>
</reference>
<evidence type="ECO:0000256" key="2">
    <source>
        <dbReference type="ARBA" id="ARBA00022723"/>
    </source>
</evidence>
<reference evidence="8" key="1">
    <citation type="journal article" date="2014" name="Science">
        <title>Ancient hybridizations among the ancestral genomes of bread wheat.</title>
        <authorList>
            <consortium name="International Wheat Genome Sequencing Consortium,"/>
            <person name="Marcussen T."/>
            <person name="Sandve S.R."/>
            <person name="Heier L."/>
            <person name="Spannagl M."/>
            <person name="Pfeifer M."/>
            <person name="Jakobsen K.S."/>
            <person name="Wulff B.B."/>
            <person name="Steuernagel B."/>
            <person name="Mayer K.F."/>
            <person name="Olsen O.A."/>
        </authorList>
    </citation>
    <scope>NUCLEOTIDE SEQUENCE [LARGE SCALE GENOMIC DNA]</scope>
    <source>
        <strain evidence="8">cv. AL8/78</strain>
    </source>
</reference>
<dbReference type="Gramene" id="AET5Gv20770300.4">
    <property type="protein sequence ID" value="AET5Gv20770300.4"/>
    <property type="gene ID" value="AET5Gv20770300"/>
</dbReference>
<evidence type="ECO:0000256" key="5">
    <source>
        <dbReference type="ARBA" id="ARBA00023136"/>
    </source>
</evidence>
<proteinExistence type="predicted"/>
<keyword evidence="5 6" id="KW-0472">Membrane</keyword>
<dbReference type="PANTHER" id="PTHR46151">
    <property type="entry name" value="NEP1-INTERACTING PROTEIN-LIKE 2"/>
    <property type="match status" value="1"/>
</dbReference>
<keyword evidence="2" id="KW-0479">Metal-binding</keyword>